<sequence length="300" mass="34031">MEEDVQQCEHCKRSVASAHFALHEAHCMRFLVLCPTCEEPVPKKELKEHFEDKHMEVKCAMCRQTMQKYLLEVHEDKECQMRQVQCKFCELTMNFSKLEDHEYRCGSKTELCPDCNQFIQLRKLAYHKDTCQRGQTEPRKGRRTSAPGKKINCVSCNQMIAVNEYAHHAENGCPVSALAKWSLSGKPGSSSSALPSPSAVDQTPTGGQVVRPKTQKAQRLPRAGRSTPRSWGGKHKAQELPSKTERWSRPTSPGGDETAYDILRNCSRCDILLPLPTLIQHQEKCRCFPSSKRQQVRGSC</sequence>
<evidence type="ECO:0000313" key="1">
    <source>
        <dbReference type="Proteomes" id="UP000694863"/>
    </source>
</evidence>
<gene>
    <name evidence="2" type="primary">XAF1</name>
</gene>
<accession>A0AC55DCI2</accession>
<organism evidence="1 2">
    <name type="scientific">Echinops telfairi</name>
    <name type="common">Lesser hedgehog tenrec</name>
    <dbReference type="NCBI Taxonomy" id="9371"/>
    <lineage>
        <taxon>Eukaryota</taxon>
        <taxon>Metazoa</taxon>
        <taxon>Chordata</taxon>
        <taxon>Craniata</taxon>
        <taxon>Vertebrata</taxon>
        <taxon>Euteleostomi</taxon>
        <taxon>Mammalia</taxon>
        <taxon>Eutheria</taxon>
        <taxon>Afrotheria</taxon>
        <taxon>Tenrecidae</taxon>
        <taxon>Tenrecinae</taxon>
        <taxon>Echinops</taxon>
    </lineage>
</organism>
<proteinExistence type="predicted"/>
<protein>
    <submittedName>
        <fullName evidence="2">XIAP-associated factor 1</fullName>
    </submittedName>
</protein>
<dbReference type="RefSeq" id="XP_045149459.1">
    <property type="nucleotide sequence ID" value="XM_045293524.1"/>
</dbReference>
<keyword evidence="1" id="KW-1185">Reference proteome</keyword>
<evidence type="ECO:0000313" key="2">
    <source>
        <dbReference type="RefSeq" id="XP_045149459.1"/>
    </source>
</evidence>
<dbReference type="Proteomes" id="UP000694863">
    <property type="component" value="Unplaced"/>
</dbReference>
<name>A0AC55DCI2_ECHTE</name>
<reference evidence="2" key="1">
    <citation type="submission" date="2025-08" db="UniProtKB">
        <authorList>
            <consortium name="RefSeq"/>
        </authorList>
    </citation>
    <scope>IDENTIFICATION</scope>
</reference>